<protein>
    <submittedName>
        <fullName evidence="2">DegV family protein</fullName>
    </submittedName>
</protein>
<gene>
    <name evidence="2" type="ORF">IAD46_05910</name>
</gene>
<dbReference type="InterPro" id="IPR043168">
    <property type="entry name" value="DegV_C"/>
</dbReference>
<keyword evidence="1" id="KW-0446">Lipid-binding</keyword>
<evidence type="ECO:0000313" key="3">
    <source>
        <dbReference type="Proteomes" id="UP000886758"/>
    </source>
</evidence>
<dbReference type="InterPro" id="IPR050270">
    <property type="entry name" value="DegV_domain_contain"/>
</dbReference>
<dbReference type="EMBL" id="DVLF01000184">
    <property type="protein sequence ID" value="HIT50547.1"/>
    <property type="molecule type" value="Genomic_DNA"/>
</dbReference>
<dbReference type="Gene3D" id="3.30.1180.10">
    <property type="match status" value="1"/>
</dbReference>
<dbReference type="PANTHER" id="PTHR33434:SF2">
    <property type="entry name" value="FATTY ACID-BINDING PROTEIN TM_1468"/>
    <property type="match status" value="1"/>
</dbReference>
<evidence type="ECO:0000256" key="1">
    <source>
        <dbReference type="ARBA" id="ARBA00023121"/>
    </source>
</evidence>
<dbReference type="Proteomes" id="UP000886758">
    <property type="component" value="Unassembled WGS sequence"/>
</dbReference>
<dbReference type="PANTHER" id="PTHR33434">
    <property type="entry name" value="DEGV DOMAIN-CONTAINING PROTEIN DR_1986-RELATED"/>
    <property type="match status" value="1"/>
</dbReference>
<dbReference type="Pfam" id="PF02645">
    <property type="entry name" value="DegV"/>
    <property type="match status" value="1"/>
</dbReference>
<dbReference type="PROSITE" id="PS51482">
    <property type="entry name" value="DEGV"/>
    <property type="match status" value="1"/>
</dbReference>
<dbReference type="InterPro" id="IPR003797">
    <property type="entry name" value="DegV"/>
</dbReference>
<reference evidence="2" key="2">
    <citation type="journal article" date="2021" name="PeerJ">
        <title>Extensive microbial diversity within the chicken gut microbiome revealed by metagenomics and culture.</title>
        <authorList>
            <person name="Gilroy R."/>
            <person name="Ravi A."/>
            <person name="Getino M."/>
            <person name="Pursley I."/>
            <person name="Horton D.L."/>
            <person name="Alikhan N.F."/>
            <person name="Baker D."/>
            <person name="Gharbi K."/>
            <person name="Hall N."/>
            <person name="Watson M."/>
            <person name="Adriaenssens E.M."/>
            <person name="Foster-Nyarko E."/>
            <person name="Jarju S."/>
            <person name="Secka A."/>
            <person name="Antonio M."/>
            <person name="Oren A."/>
            <person name="Chaudhuri R.R."/>
            <person name="La Ragione R."/>
            <person name="Hildebrand F."/>
            <person name="Pallen M.J."/>
        </authorList>
    </citation>
    <scope>NUCLEOTIDE SEQUENCE</scope>
    <source>
        <strain evidence="2">ChiW17-6978</strain>
    </source>
</reference>
<organism evidence="2 3">
    <name type="scientific">Candidatus Pelethenecus faecipullorum</name>
    <dbReference type="NCBI Taxonomy" id="2840900"/>
    <lineage>
        <taxon>Bacteria</taxon>
        <taxon>Bacillati</taxon>
        <taxon>Mycoplasmatota</taxon>
        <taxon>Mollicutes</taxon>
        <taxon>Candidatus Pelethenecus</taxon>
    </lineage>
</organism>
<comment type="caution">
    <text evidence="2">The sequence shown here is derived from an EMBL/GenBank/DDBJ whole genome shotgun (WGS) entry which is preliminary data.</text>
</comment>
<accession>A0A9D1GRH0</accession>
<dbReference type="Gene3D" id="3.40.50.10170">
    <property type="match status" value="1"/>
</dbReference>
<proteinExistence type="predicted"/>
<dbReference type="NCBIfam" id="TIGR00762">
    <property type="entry name" value="DegV"/>
    <property type="match status" value="1"/>
</dbReference>
<dbReference type="SUPFAM" id="SSF82549">
    <property type="entry name" value="DAK1/DegV-like"/>
    <property type="match status" value="1"/>
</dbReference>
<sequence>MNQVKIITDSTNDLDPNLLKEKEVVVLPLSVNFSDEAFLDGVDITTEQLYQKVSEKNELPKTAAICVADFVQVFEKYVQEGYDVVFTGISKQMSRTYENAVLAANEVASDRIFVVDSMNLSTGIGLLVLKACKYRDAGDSAATIAQKLNQDNKRVLSQFVIDTMDYLHKGGRCSSLTKIVGTLLKIKPLIAVRDGKMHVAKKPHGKIKAGLDLMLQQLKDDSNRLDLDCIIVTHSMAYESCDYLVSQIKTFLPDVPLYTTLAGCVISSHCGPGTIGILYMVKPDSTSL</sequence>
<name>A0A9D1GRH0_9MOLU</name>
<dbReference type="AlphaFoldDB" id="A0A9D1GRH0"/>
<reference evidence="2" key="1">
    <citation type="submission" date="2020-10" db="EMBL/GenBank/DDBJ databases">
        <authorList>
            <person name="Gilroy R."/>
        </authorList>
    </citation>
    <scope>NUCLEOTIDE SEQUENCE</scope>
    <source>
        <strain evidence="2">ChiW17-6978</strain>
    </source>
</reference>
<evidence type="ECO:0000313" key="2">
    <source>
        <dbReference type="EMBL" id="HIT50547.1"/>
    </source>
</evidence>
<dbReference type="GO" id="GO:0008289">
    <property type="term" value="F:lipid binding"/>
    <property type="evidence" value="ECO:0007669"/>
    <property type="project" value="UniProtKB-KW"/>
</dbReference>